<dbReference type="Pfam" id="PF00294">
    <property type="entry name" value="PfkB"/>
    <property type="match status" value="1"/>
</dbReference>
<dbReference type="Proteomes" id="UP001165481">
    <property type="component" value="Unassembled WGS sequence"/>
</dbReference>
<dbReference type="GO" id="GO:0016301">
    <property type="term" value="F:kinase activity"/>
    <property type="evidence" value="ECO:0007669"/>
    <property type="project" value="UniProtKB-KW"/>
</dbReference>
<evidence type="ECO:0000313" key="5">
    <source>
        <dbReference type="Proteomes" id="UP001165481"/>
    </source>
</evidence>
<sequence length="321" mass="34405">MTAVLISGSIAYDTVCRLEGRFENLILPRDIAHLNLTFLASSMTRSFGGCAPNIAWSLKALGGEPVILSAVGRDGEEYLQHLRRAGIATSSIGVFGDEWTSQVFITTDSGGNQLSTFVPGAMQRAHEVALPAGLKNMLVHIAPGGLEAMRRLAARCREDSVPYVFDPGQATSQLEAAALREIESGACLTCLSEYEAALLEKRLGLSLEEKASQGRRYLVTFGARGCAMLRPEGKLSIPAVPAEIASGTVGAGDAFRGGLLFGMTRGLSDPECLKLGALMSAFRLEGPGAQGWRPSRQEIRERYRQAWGEPFPVPPEGGRPR</sequence>
<name>A0ABT7IMR3_9BURK</name>
<evidence type="ECO:0000259" key="3">
    <source>
        <dbReference type="Pfam" id="PF00294"/>
    </source>
</evidence>
<dbReference type="InterPro" id="IPR029056">
    <property type="entry name" value="Ribokinase-like"/>
</dbReference>
<dbReference type="PROSITE" id="PS00583">
    <property type="entry name" value="PFKB_KINASES_1"/>
    <property type="match status" value="1"/>
</dbReference>
<gene>
    <name evidence="4" type="ORF">MUN46_001370</name>
</gene>
<feature type="domain" description="Carbohydrate kinase PfkB" evidence="3">
    <location>
        <begin position="36"/>
        <end position="291"/>
    </location>
</feature>
<proteinExistence type="predicted"/>
<reference evidence="4" key="1">
    <citation type="submission" date="2023-03" db="EMBL/GenBank/DDBJ databases">
        <title>Mesosutterella sp. nov. isolated from porcine feces.</title>
        <authorList>
            <person name="Yu S."/>
        </authorList>
    </citation>
    <scope>NUCLEOTIDE SEQUENCE</scope>
    <source>
        <strain evidence="4">AGMB02718</strain>
    </source>
</reference>
<dbReference type="Gene3D" id="3.40.1190.20">
    <property type="match status" value="1"/>
</dbReference>
<dbReference type="SUPFAM" id="SSF53613">
    <property type="entry name" value="Ribokinase-like"/>
    <property type="match status" value="1"/>
</dbReference>
<keyword evidence="1" id="KW-0808">Transferase</keyword>
<dbReference type="InterPro" id="IPR002173">
    <property type="entry name" value="Carboh/pur_kinase_PfkB_CS"/>
</dbReference>
<dbReference type="PANTHER" id="PTHR10584:SF166">
    <property type="entry name" value="RIBOKINASE"/>
    <property type="match status" value="1"/>
</dbReference>
<evidence type="ECO:0000256" key="1">
    <source>
        <dbReference type="ARBA" id="ARBA00022679"/>
    </source>
</evidence>
<dbReference type="InterPro" id="IPR011611">
    <property type="entry name" value="PfkB_dom"/>
</dbReference>
<organism evidence="4 5">
    <name type="scientific">Mesosutterella faecium</name>
    <dbReference type="NCBI Taxonomy" id="2925194"/>
    <lineage>
        <taxon>Bacteria</taxon>
        <taxon>Pseudomonadati</taxon>
        <taxon>Pseudomonadota</taxon>
        <taxon>Betaproteobacteria</taxon>
        <taxon>Burkholderiales</taxon>
        <taxon>Sutterellaceae</taxon>
        <taxon>Mesosutterella</taxon>
    </lineage>
</organism>
<dbReference type="CDD" id="cd01942">
    <property type="entry name" value="ribokinase_group_A"/>
    <property type="match status" value="1"/>
</dbReference>
<keyword evidence="2 4" id="KW-0418">Kinase</keyword>
<protein>
    <submittedName>
        <fullName evidence="4">Carbohydrate kinase family protein</fullName>
    </submittedName>
</protein>
<evidence type="ECO:0000313" key="4">
    <source>
        <dbReference type="EMBL" id="MDL2058607.1"/>
    </source>
</evidence>
<comment type="caution">
    <text evidence="4">The sequence shown here is derived from an EMBL/GenBank/DDBJ whole genome shotgun (WGS) entry which is preliminary data.</text>
</comment>
<dbReference type="EMBL" id="JAKZJU020000001">
    <property type="protein sequence ID" value="MDL2058607.1"/>
    <property type="molecule type" value="Genomic_DNA"/>
</dbReference>
<keyword evidence="5" id="KW-1185">Reference proteome</keyword>
<dbReference type="RefSeq" id="WP_243375821.1">
    <property type="nucleotide sequence ID" value="NZ_JAKZJU020000001.1"/>
</dbReference>
<dbReference type="PANTHER" id="PTHR10584">
    <property type="entry name" value="SUGAR KINASE"/>
    <property type="match status" value="1"/>
</dbReference>
<accession>A0ABT7IMR3</accession>
<evidence type="ECO:0000256" key="2">
    <source>
        <dbReference type="ARBA" id="ARBA00022777"/>
    </source>
</evidence>